<dbReference type="GeneID" id="20823112"/>
<name>F8MN60_NEUT8</name>
<sequence length="71" mass="8151">MYLYICPPITMKGPSHRDCMWPILSLPYFASAYLTDLPYLPTPTLGPTGRGTQHYTAYNTSPRTTYIYNTR</sequence>
<gene>
    <name evidence="1" type="ORF">NEUTE1DRAFT_116752</name>
</gene>
<dbReference type="VEuPathDB" id="FungiDB:NEUTE1DRAFT_116752"/>
<dbReference type="KEGG" id="nte:NEUTE1DRAFT116752"/>
<accession>F8MN60</accession>
<dbReference type="EMBL" id="GL891304">
    <property type="protein sequence ID" value="EGO57233.1"/>
    <property type="molecule type" value="Genomic_DNA"/>
</dbReference>
<reference evidence="2" key="1">
    <citation type="journal article" date="2011" name="Genetics">
        <title>Massive changes in genome architecture accompany the transition to self-fertility in the filamentous fungus Neurospora tetrasperma.</title>
        <authorList>
            <person name="Ellison C.E."/>
            <person name="Stajich J.E."/>
            <person name="Jacobson D.J."/>
            <person name="Natvig D.O."/>
            <person name="Lapidus A."/>
            <person name="Foster B."/>
            <person name="Aerts A."/>
            <person name="Riley R."/>
            <person name="Lindquist E.A."/>
            <person name="Grigoriev I.V."/>
            <person name="Taylor J.W."/>
        </authorList>
    </citation>
    <scope>NUCLEOTIDE SEQUENCE [LARGE SCALE GENOMIC DNA]</scope>
    <source>
        <strain evidence="2">FGSC 2508 / P0657</strain>
    </source>
</reference>
<dbReference type="Proteomes" id="UP000008065">
    <property type="component" value="Unassembled WGS sequence"/>
</dbReference>
<organism evidence="1 2">
    <name type="scientific">Neurospora tetrasperma (strain FGSC 2508 / ATCC MYA-4615 / P0657)</name>
    <dbReference type="NCBI Taxonomy" id="510951"/>
    <lineage>
        <taxon>Eukaryota</taxon>
        <taxon>Fungi</taxon>
        <taxon>Dikarya</taxon>
        <taxon>Ascomycota</taxon>
        <taxon>Pezizomycotina</taxon>
        <taxon>Sordariomycetes</taxon>
        <taxon>Sordariomycetidae</taxon>
        <taxon>Sordariales</taxon>
        <taxon>Sordariaceae</taxon>
        <taxon>Neurospora</taxon>
    </lineage>
</organism>
<proteinExistence type="predicted"/>
<dbReference type="RefSeq" id="XP_009850391.1">
    <property type="nucleotide sequence ID" value="XM_009852089.1"/>
</dbReference>
<keyword evidence="2" id="KW-1185">Reference proteome</keyword>
<evidence type="ECO:0000313" key="1">
    <source>
        <dbReference type="EMBL" id="EGO57233.1"/>
    </source>
</evidence>
<dbReference type="HOGENOM" id="CLU_2740661_0_0_1"/>
<evidence type="ECO:0000313" key="2">
    <source>
        <dbReference type="Proteomes" id="UP000008065"/>
    </source>
</evidence>
<dbReference type="AlphaFoldDB" id="F8MN60"/>
<protein>
    <submittedName>
        <fullName evidence="1">Uncharacterized protein</fullName>
    </submittedName>
</protein>